<proteinExistence type="inferred from homology"/>
<keyword evidence="4 12" id="KW-0132">Cell division</keyword>
<comment type="function">
    <text evidence="12">Cell wall formation. Adds enolpyruvyl to UDP-N-acetylglucosamine.</text>
</comment>
<dbReference type="GO" id="GO:0051301">
    <property type="term" value="P:cell division"/>
    <property type="evidence" value="ECO:0007669"/>
    <property type="project" value="UniProtKB-KW"/>
</dbReference>
<feature type="binding site" evidence="12">
    <location>
        <begin position="132"/>
        <end position="136"/>
    </location>
    <ligand>
        <name>UDP-N-acetyl-alpha-D-glucosamine</name>
        <dbReference type="ChEBI" id="CHEBI:57705"/>
    </ligand>
</feature>
<evidence type="ECO:0000256" key="5">
    <source>
        <dbReference type="ARBA" id="ARBA00022679"/>
    </source>
</evidence>
<evidence type="ECO:0000256" key="9">
    <source>
        <dbReference type="ARBA" id="ARBA00023316"/>
    </source>
</evidence>
<dbReference type="NCBIfam" id="TIGR01072">
    <property type="entry name" value="murA"/>
    <property type="match status" value="1"/>
</dbReference>
<dbReference type="STRING" id="1423812.FD20_GL000168"/>
<feature type="modified residue" description="2-(S-cysteinyl)pyruvic acid O-phosphothioketal" evidence="12">
    <location>
        <position position="127"/>
    </location>
</feature>
<comment type="similarity">
    <text evidence="10 12">Belongs to the EPSP synthase family. MurA subfamily.</text>
</comment>
<dbReference type="GO" id="GO:0071555">
    <property type="term" value="P:cell wall organization"/>
    <property type="evidence" value="ECO:0007669"/>
    <property type="project" value="UniProtKB-KW"/>
</dbReference>
<accession>A0A0R1QAG7</accession>
<keyword evidence="12" id="KW-0670">Pyruvate</keyword>
<dbReference type="GO" id="GO:0005737">
    <property type="term" value="C:cytoplasm"/>
    <property type="evidence" value="ECO:0007669"/>
    <property type="project" value="UniProtKB-SubCell"/>
</dbReference>
<dbReference type="InterPro" id="IPR050068">
    <property type="entry name" value="MurA_subfamily"/>
</dbReference>
<evidence type="ECO:0000256" key="12">
    <source>
        <dbReference type="HAMAP-Rule" id="MF_00111"/>
    </source>
</evidence>
<feature type="domain" description="Enolpyruvate transferase" evidence="13">
    <location>
        <begin position="15"/>
        <end position="416"/>
    </location>
</feature>
<keyword evidence="3 12" id="KW-0963">Cytoplasm</keyword>
<keyword evidence="5 12" id="KW-0808">Transferase</keyword>
<evidence type="ECO:0000256" key="8">
    <source>
        <dbReference type="ARBA" id="ARBA00023306"/>
    </source>
</evidence>
<comment type="pathway">
    <text evidence="2 12">Cell wall biogenesis; peptidoglycan biosynthesis.</text>
</comment>
<reference evidence="14 15" key="1">
    <citation type="journal article" date="2015" name="Genome Announc.">
        <title>Expanding the biotechnology potential of lactobacilli through comparative genomics of 213 strains and associated genera.</title>
        <authorList>
            <person name="Sun Z."/>
            <person name="Harris H.M."/>
            <person name="McCann A."/>
            <person name="Guo C."/>
            <person name="Argimon S."/>
            <person name="Zhang W."/>
            <person name="Yang X."/>
            <person name="Jeffery I.B."/>
            <person name="Cooney J.C."/>
            <person name="Kagawa T.F."/>
            <person name="Liu W."/>
            <person name="Song Y."/>
            <person name="Salvetti E."/>
            <person name="Wrobel A."/>
            <person name="Rasinkangas P."/>
            <person name="Parkhill J."/>
            <person name="Rea M.C."/>
            <person name="O'Sullivan O."/>
            <person name="Ritari J."/>
            <person name="Douillard F.P."/>
            <person name="Paul Ross R."/>
            <person name="Yang R."/>
            <person name="Briner A.E."/>
            <person name="Felis G.E."/>
            <person name="de Vos W.M."/>
            <person name="Barrangou R."/>
            <person name="Klaenhammer T.R."/>
            <person name="Caufield P.W."/>
            <person name="Cui Y."/>
            <person name="Zhang H."/>
            <person name="O'Toole P.W."/>
        </authorList>
    </citation>
    <scope>NUCLEOTIDE SEQUENCE [LARGE SCALE GENOMIC DNA]</scope>
    <source>
        <strain evidence="14 15">DSM 19971</strain>
    </source>
</reference>
<dbReference type="InterPro" id="IPR036968">
    <property type="entry name" value="Enolpyruvate_Tfrase_sf"/>
</dbReference>
<comment type="catalytic activity">
    <reaction evidence="11 12">
        <text>phosphoenolpyruvate + UDP-N-acetyl-alpha-D-glucosamine = UDP-N-acetyl-3-O-(1-carboxyvinyl)-alpha-D-glucosamine + phosphate</text>
        <dbReference type="Rhea" id="RHEA:18681"/>
        <dbReference type="ChEBI" id="CHEBI:43474"/>
        <dbReference type="ChEBI" id="CHEBI:57705"/>
        <dbReference type="ChEBI" id="CHEBI:58702"/>
        <dbReference type="ChEBI" id="CHEBI:68483"/>
        <dbReference type="EC" id="2.5.1.7"/>
    </reaction>
</comment>
<dbReference type="PANTHER" id="PTHR43783:SF1">
    <property type="entry name" value="UDP-N-ACETYLGLUCOSAMINE 1-CARBOXYVINYLTRANSFERASE"/>
    <property type="match status" value="1"/>
</dbReference>
<dbReference type="EC" id="2.5.1.7" evidence="12"/>
<dbReference type="Pfam" id="PF00275">
    <property type="entry name" value="EPSP_synthase"/>
    <property type="match status" value="1"/>
</dbReference>
<dbReference type="GO" id="GO:0009252">
    <property type="term" value="P:peptidoglycan biosynthetic process"/>
    <property type="evidence" value="ECO:0007669"/>
    <property type="project" value="UniProtKB-UniRule"/>
</dbReference>
<evidence type="ECO:0000256" key="3">
    <source>
        <dbReference type="ARBA" id="ARBA00022490"/>
    </source>
</evidence>
<dbReference type="NCBIfam" id="NF006873">
    <property type="entry name" value="PRK09369.1"/>
    <property type="match status" value="1"/>
</dbReference>
<dbReference type="PANTHER" id="PTHR43783">
    <property type="entry name" value="UDP-N-ACETYLGLUCOSAMINE 1-CARBOXYVINYLTRANSFERASE"/>
    <property type="match status" value="1"/>
</dbReference>
<keyword evidence="8 12" id="KW-0131">Cell cycle</keyword>
<comment type="caution">
    <text evidence="14">The sequence shown here is derived from an EMBL/GenBank/DDBJ whole genome shotgun (WGS) entry which is preliminary data.</text>
</comment>
<dbReference type="Proteomes" id="UP000051155">
    <property type="component" value="Unassembled WGS sequence"/>
</dbReference>
<dbReference type="PATRIC" id="fig|1423812.3.peg.170"/>
<evidence type="ECO:0000313" key="14">
    <source>
        <dbReference type="EMBL" id="KRL39122.1"/>
    </source>
</evidence>
<evidence type="ECO:0000256" key="2">
    <source>
        <dbReference type="ARBA" id="ARBA00004752"/>
    </source>
</evidence>
<evidence type="ECO:0000256" key="10">
    <source>
        <dbReference type="ARBA" id="ARBA00038367"/>
    </source>
</evidence>
<dbReference type="SUPFAM" id="SSF55205">
    <property type="entry name" value="EPT/RTPC-like"/>
    <property type="match status" value="1"/>
</dbReference>
<comment type="caution">
    <text evidence="12">Lacks conserved residue(s) required for the propagation of feature annotation.</text>
</comment>
<dbReference type="HAMAP" id="MF_00111">
    <property type="entry name" value="MurA"/>
    <property type="match status" value="1"/>
</dbReference>
<evidence type="ECO:0000256" key="6">
    <source>
        <dbReference type="ARBA" id="ARBA00022960"/>
    </source>
</evidence>
<evidence type="ECO:0000256" key="11">
    <source>
        <dbReference type="ARBA" id="ARBA00047527"/>
    </source>
</evidence>
<gene>
    <name evidence="12" type="primary">murA</name>
    <name evidence="14" type="ORF">FD20_GL000168</name>
</gene>
<dbReference type="EMBL" id="AZEG01000001">
    <property type="protein sequence ID" value="KRL39122.1"/>
    <property type="molecule type" value="Genomic_DNA"/>
</dbReference>
<evidence type="ECO:0000313" key="15">
    <source>
        <dbReference type="Proteomes" id="UP000051155"/>
    </source>
</evidence>
<dbReference type="CDD" id="cd01555">
    <property type="entry name" value="UdpNAET"/>
    <property type="match status" value="1"/>
</dbReference>
<keyword evidence="6 12" id="KW-0133">Cell shape</keyword>
<sequence length="442" mass="47634">MRRFGGIVLEKIIVHGGNPLKGEVTIEGAKNAVLPILAASLLASEGKTYLDNVPVLSDVHMMNNMLRFLNVKVDMDESKKTVSLDATAKPSYEAPFKYVSKMRASIVVFGPLLARLKHAKVAMPGGCAIGSRPIDLHLKGLAAMGAKVEQHDGYIEAFTNGLVGANIYLDFPSVGATQNIMMAATLAEGTTIIENVAREPEIVDLANFLNQMGAKVSGAGTETIKVTGVKNLHGVQHTVIQDRIEAGTFMVAAAVTNGNVLVKNAIAEHNKPLISKLEEMGVTVIEGDDGIRIIGTSDLKPVSVKTLPHPGFPTDMQPQLSVLQLLAAGTSMLTETVFENRFMHLEELRRMNAKFNIEGNSVALEGPTEFHGAEVEATDLRAAAALILAGLVAKGYTQVSQLKYLDRGYYDFHKKLASLGAEIKRVNDEVLETYPLHQITKS</sequence>
<evidence type="ECO:0000256" key="1">
    <source>
        <dbReference type="ARBA" id="ARBA00004496"/>
    </source>
</evidence>
<evidence type="ECO:0000256" key="4">
    <source>
        <dbReference type="ARBA" id="ARBA00022618"/>
    </source>
</evidence>
<dbReference type="InterPro" id="IPR013792">
    <property type="entry name" value="RNA3'P_cycl/enolpyr_Trfase_a/b"/>
</dbReference>
<dbReference type="GO" id="GO:0019277">
    <property type="term" value="P:UDP-N-acetylgalactosamine biosynthetic process"/>
    <property type="evidence" value="ECO:0007669"/>
    <property type="project" value="InterPro"/>
</dbReference>
<feature type="active site" description="Proton donor" evidence="12">
    <location>
        <position position="127"/>
    </location>
</feature>
<feature type="binding site" evidence="12">
    <location>
        <position position="337"/>
    </location>
    <ligand>
        <name>UDP-N-acetyl-alpha-D-glucosamine</name>
        <dbReference type="ChEBI" id="CHEBI:57705"/>
    </ligand>
</feature>
<name>A0A0R1QAG7_9LACO</name>
<feature type="binding site" evidence="12">
    <location>
        <position position="103"/>
    </location>
    <ligand>
        <name>UDP-N-acetyl-alpha-D-glucosamine</name>
        <dbReference type="ChEBI" id="CHEBI:57705"/>
    </ligand>
</feature>
<protein>
    <recommendedName>
        <fullName evidence="12">UDP-N-acetylglucosamine 1-carboxyvinyltransferase</fullName>
        <ecNumber evidence="12">2.5.1.7</ecNumber>
    </recommendedName>
    <alternativeName>
        <fullName evidence="12">Enoylpyruvate transferase</fullName>
    </alternativeName>
    <alternativeName>
        <fullName evidence="12">UDP-N-acetylglucosamine enolpyruvyl transferase</fullName>
        <shortName evidence="12">EPT</shortName>
    </alternativeName>
</protein>
<keyword evidence="15" id="KW-1185">Reference proteome</keyword>
<evidence type="ECO:0000256" key="7">
    <source>
        <dbReference type="ARBA" id="ARBA00022984"/>
    </source>
</evidence>
<dbReference type="GO" id="GO:0008360">
    <property type="term" value="P:regulation of cell shape"/>
    <property type="evidence" value="ECO:0007669"/>
    <property type="project" value="UniProtKB-KW"/>
</dbReference>
<feature type="binding site" evidence="12">
    <location>
        <begin position="30"/>
        <end position="31"/>
    </location>
    <ligand>
        <name>phosphoenolpyruvate</name>
        <dbReference type="ChEBI" id="CHEBI:58702"/>
    </ligand>
</feature>
<dbReference type="GO" id="GO:0008760">
    <property type="term" value="F:UDP-N-acetylglucosamine 1-carboxyvinyltransferase activity"/>
    <property type="evidence" value="ECO:0007669"/>
    <property type="project" value="UniProtKB-UniRule"/>
</dbReference>
<comment type="subcellular location">
    <subcellularLocation>
        <location evidence="1 12">Cytoplasm</location>
    </subcellularLocation>
</comment>
<keyword evidence="7 12" id="KW-0573">Peptidoglycan synthesis</keyword>
<dbReference type="UniPathway" id="UPA00219"/>
<dbReference type="AlphaFoldDB" id="A0A0R1QAG7"/>
<organism evidence="14 15">
    <name type="scientific">Liquorilactobacillus uvarum DSM 19971</name>
    <dbReference type="NCBI Taxonomy" id="1423812"/>
    <lineage>
        <taxon>Bacteria</taxon>
        <taxon>Bacillati</taxon>
        <taxon>Bacillota</taxon>
        <taxon>Bacilli</taxon>
        <taxon>Lactobacillales</taxon>
        <taxon>Lactobacillaceae</taxon>
        <taxon>Liquorilactobacillus</taxon>
    </lineage>
</organism>
<evidence type="ECO:0000259" key="13">
    <source>
        <dbReference type="Pfam" id="PF00275"/>
    </source>
</evidence>
<keyword evidence="9 12" id="KW-0961">Cell wall biogenesis/degradation</keyword>
<dbReference type="Gene3D" id="3.65.10.10">
    <property type="entry name" value="Enolpyruvate transferase domain"/>
    <property type="match status" value="2"/>
</dbReference>
<dbReference type="InterPro" id="IPR001986">
    <property type="entry name" value="Enolpyruvate_Tfrase_dom"/>
</dbReference>
<feature type="binding site" evidence="12">
    <location>
        <position position="315"/>
    </location>
    <ligand>
        <name>UDP-N-acetyl-alpha-D-glucosamine</name>
        <dbReference type="ChEBI" id="CHEBI:57705"/>
    </ligand>
</feature>
<dbReference type="FunFam" id="3.65.10.10:FF:000001">
    <property type="entry name" value="UDP-N-acetylglucosamine 1-carboxyvinyltransferase"/>
    <property type="match status" value="1"/>
</dbReference>
<dbReference type="InterPro" id="IPR005750">
    <property type="entry name" value="UDP_GlcNAc_COvinyl_MurA"/>
</dbReference>